<dbReference type="GO" id="GO:0004590">
    <property type="term" value="F:orotidine-5'-phosphate decarboxylase activity"/>
    <property type="evidence" value="ECO:0007669"/>
    <property type="project" value="InterPro"/>
</dbReference>
<dbReference type="Gene3D" id="3.20.20.70">
    <property type="entry name" value="Aldolase class I"/>
    <property type="match status" value="1"/>
</dbReference>
<protein>
    <submittedName>
        <fullName evidence="3">3-hexulose-6-phosphate synthase</fullName>
    </submittedName>
</protein>
<dbReference type="GO" id="GO:0006207">
    <property type="term" value="P:'de novo' pyrimidine nucleobase biosynthetic process"/>
    <property type="evidence" value="ECO:0007669"/>
    <property type="project" value="InterPro"/>
</dbReference>
<keyword evidence="1" id="KW-0456">Lyase</keyword>
<dbReference type="AlphaFoldDB" id="A0A7D6BCE6"/>
<evidence type="ECO:0000256" key="1">
    <source>
        <dbReference type="ARBA" id="ARBA00023239"/>
    </source>
</evidence>
<proteinExistence type="predicted"/>
<accession>A0A7D6BCE6</accession>
<dbReference type="SUPFAM" id="SSF51366">
    <property type="entry name" value="Ribulose-phoshate binding barrel"/>
    <property type="match status" value="1"/>
</dbReference>
<dbReference type="PANTHER" id="PTHR35039:SF3">
    <property type="entry name" value="3-KETO-L-GULONATE-6-PHOSPHATE DECARBOXYLASE SGBH-RELATED"/>
    <property type="match status" value="1"/>
</dbReference>
<dbReference type="InterPro" id="IPR011060">
    <property type="entry name" value="RibuloseP-bd_barrel"/>
</dbReference>
<dbReference type="GO" id="GO:0033982">
    <property type="term" value="F:3-dehydro-L-gulonate-6-phosphate decarboxylase activity"/>
    <property type="evidence" value="ECO:0007669"/>
    <property type="project" value="TreeGrafter"/>
</dbReference>
<dbReference type="Proteomes" id="UP000510821">
    <property type="component" value="Chromosome"/>
</dbReference>
<organism evidence="3 4">
    <name type="scientific">Fermentimicrarchaeum limneticum</name>
    <dbReference type="NCBI Taxonomy" id="2795018"/>
    <lineage>
        <taxon>Archaea</taxon>
        <taxon>Candidatus Micrarchaeota</taxon>
        <taxon>Candidatus Fermentimicrarchaeales</taxon>
        <taxon>Candidatus Fermentimicrarchaeaceae</taxon>
        <taxon>Candidatus Fermentimicrarchaeum</taxon>
    </lineage>
</organism>
<dbReference type="Pfam" id="PF00215">
    <property type="entry name" value="OMPdecase"/>
    <property type="match status" value="1"/>
</dbReference>
<evidence type="ECO:0000259" key="2">
    <source>
        <dbReference type="SMART" id="SM00934"/>
    </source>
</evidence>
<name>A0A7D6BCE6_FERL1</name>
<dbReference type="SMART" id="SM00934">
    <property type="entry name" value="OMPdecase"/>
    <property type="match status" value="1"/>
</dbReference>
<dbReference type="InterPro" id="IPR013785">
    <property type="entry name" value="Aldolase_TIM"/>
</dbReference>
<dbReference type="EMBL" id="CP058998">
    <property type="protein sequence ID" value="QLJ53059.1"/>
    <property type="molecule type" value="Genomic_DNA"/>
</dbReference>
<gene>
    <name evidence="3" type="ORF">Sv326_0884</name>
</gene>
<dbReference type="GO" id="GO:0019854">
    <property type="term" value="P:L-ascorbic acid catabolic process"/>
    <property type="evidence" value="ECO:0007669"/>
    <property type="project" value="TreeGrafter"/>
</dbReference>
<feature type="domain" description="Orotidine 5'-phosphate decarboxylase" evidence="2">
    <location>
        <begin position="8"/>
        <end position="203"/>
    </location>
</feature>
<evidence type="ECO:0000313" key="3">
    <source>
        <dbReference type="EMBL" id="QLJ53059.1"/>
    </source>
</evidence>
<dbReference type="PANTHER" id="PTHR35039">
    <property type="entry name" value="3-KETO-L-GULONATE-6-PHOSPHATE DECARBOXYLASE SGBH-RELATED"/>
    <property type="match status" value="1"/>
</dbReference>
<dbReference type="InterPro" id="IPR001754">
    <property type="entry name" value="OMPdeCOase_dom"/>
</dbReference>
<reference evidence="4" key="1">
    <citation type="submission" date="2020-07" db="EMBL/GenBank/DDBJ databases">
        <title>Metabolic diversity and evolutionary history of the archaeal phylum ###Micrarchaeota### uncovered from a freshwater lake metagenome.</title>
        <authorList>
            <person name="Kadnikov V.V."/>
            <person name="Savvichev A.S."/>
            <person name="Mardanov A.V."/>
            <person name="Beletsky A.V."/>
            <person name="Chupakov A.V."/>
            <person name="Kokryatskaya N.M."/>
            <person name="Pimenov N.V."/>
            <person name="Ravin N.V."/>
        </authorList>
    </citation>
    <scope>NUCLEOTIDE SEQUENCE [LARGE SCALE GENOMIC DNA]</scope>
</reference>
<sequence length="221" mass="24456">MLDRGKRYLQIAFNDSIHDVNRVLPQIPFDERILIEAGTPFIKREGQRGISHIAGMWSGPIIADIKTMDGAVEEVQEAAAAGAGGATVLGAASKETIDLFIKTCKQYNLISVIDMINVDDPLRVLLRLKDRPDVVELHMGRDEETTRGNMIEYRHIRRIRSKYDVIISAAGGVDLNAAHSAVFNGAQIVVVNIVEPDDPWKGIKSTDEVRNIAIEFLKAVK</sequence>
<dbReference type="KEGG" id="flt:Sv326_0884"/>
<evidence type="ECO:0000313" key="4">
    <source>
        <dbReference type="Proteomes" id="UP000510821"/>
    </source>
</evidence>